<dbReference type="GO" id="GO:0008972">
    <property type="term" value="F:phosphomethylpyrimidine kinase activity"/>
    <property type="evidence" value="ECO:0007669"/>
    <property type="project" value="UniProtKB-EC"/>
</dbReference>
<dbReference type="EMBL" id="JAGGKK010000006">
    <property type="protein sequence ID" value="MBP1948613.1"/>
    <property type="molecule type" value="Genomic_DNA"/>
</dbReference>
<dbReference type="Pfam" id="PF08543">
    <property type="entry name" value="Phos_pyr_kin"/>
    <property type="match status" value="1"/>
</dbReference>
<evidence type="ECO:0000256" key="10">
    <source>
        <dbReference type="ARBA" id="ARBA00042102"/>
    </source>
</evidence>
<keyword evidence="13" id="KW-0418">Kinase</keyword>
<dbReference type="InterPro" id="IPR013749">
    <property type="entry name" value="PM/HMP-P_kinase-1"/>
</dbReference>
<accession>A0ABS4HCM0</accession>
<dbReference type="SUPFAM" id="SSF53613">
    <property type="entry name" value="Ribokinase-like"/>
    <property type="match status" value="1"/>
</dbReference>
<evidence type="ECO:0000256" key="9">
    <source>
        <dbReference type="ARBA" id="ARBA00037917"/>
    </source>
</evidence>
<dbReference type="EC" id="2.7.4.7" evidence="6"/>
<dbReference type="InterPro" id="IPR004399">
    <property type="entry name" value="HMP/HMP-P_kinase_dom"/>
</dbReference>
<keyword evidence="13" id="KW-0808">Transferase</keyword>
<dbReference type="Gene3D" id="3.40.1190.20">
    <property type="match status" value="1"/>
</dbReference>
<evidence type="ECO:0000256" key="7">
    <source>
        <dbReference type="ARBA" id="ARBA00019161"/>
    </source>
</evidence>
<evidence type="ECO:0000256" key="11">
    <source>
        <dbReference type="ARBA" id="ARBA00043176"/>
    </source>
</evidence>
<dbReference type="EC" id="2.7.1.49" evidence="5"/>
<keyword evidence="14" id="KW-1185">Reference proteome</keyword>
<evidence type="ECO:0000256" key="5">
    <source>
        <dbReference type="ARBA" id="ARBA00012135"/>
    </source>
</evidence>
<keyword evidence="8" id="KW-0784">Thiamine biosynthesis</keyword>
<comment type="pathway">
    <text evidence="3">Cofactor biosynthesis; thiamine diphosphate biosynthesis; 4-amino-2-methyl-5-diphosphomethylpyrimidine from 5-amino-1-(5-phospho-D-ribosyl)imidazole: step 3/3.</text>
</comment>
<evidence type="ECO:0000256" key="6">
    <source>
        <dbReference type="ARBA" id="ARBA00012963"/>
    </source>
</evidence>
<protein>
    <recommendedName>
        <fullName evidence="7">Hydroxymethylpyrimidine/phosphomethylpyrimidine kinase</fullName>
        <ecNumber evidence="5">2.7.1.49</ecNumber>
        <ecNumber evidence="6">2.7.4.7</ecNumber>
    </recommendedName>
    <alternativeName>
        <fullName evidence="10">Hydroxymethylpyrimidine kinase</fullName>
    </alternativeName>
    <alternativeName>
        <fullName evidence="11">Hydroxymethylpyrimidine phosphate kinase</fullName>
    </alternativeName>
</protein>
<dbReference type="Proteomes" id="UP001519328">
    <property type="component" value="Unassembled WGS sequence"/>
</dbReference>
<comment type="similarity">
    <text evidence="4">Belongs to the ThiD family.</text>
</comment>
<comment type="pathway">
    <text evidence="9">Cofactor biosynthesis; thiamine diphosphate biosynthesis; 4-amino-2-methyl-5-diphosphomethylpyrimidine from 5-amino-1-(5-phospho-D-ribosyl)imidazole: step 2/3.</text>
</comment>
<name>A0ABS4HCM0_9BACI</name>
<feature type="domain" description="Pyridoxamine kinase/Phosphomethylpyrimidine kinase" evidence="12">
    <location>
        <begin position="24"/>
        <end position="267"/>
    </location>
</feature>
<dbReference type="NCBIfam" id="TIGR00097">
    <property type="entry name" value="HMP-P_kinase"/>
    <property type="match status" value="1"/>
</dbReference>
<evidence type="ECO:0000256" key="2">
    <source>
        <dbReference type="ARBA" id="ARBA00000565"/>
    </source>
</evidence>
<dbReference type="PANTHER" id="PTHR20858:SF17">
    <property type="entry name" value="HYDROXYMETHYLPYRIMIDINE_PHOSPHOMETHYLPYRIMIDINE KINASE THI20-RELATED"/>
    <property type="match status" value="1"/>
</dbReference>
<dbReference type="GO" id="GO:0008902">
    <property type="term" value="F:hydroxymethylpyrimidine kinase activity"/>
    <property type="evidence" value="ECO:0007669"/>
    <property type="project" value="UniProtKB-EC"/>
</dbReference>
<evidence type="ECO:0000256" key="8">
    <source>
        <dbReference type="ARBA" id="ARBA00022977"/>
    </source>
</evidence>
<comment type="catalytic activity">
    <reaction evidence="1">
        <text>4-amino-5-hydroxymethyl-2-methylpyrimidine + ATP = 4-amino-2-methyl-5-(phosphooxymethyl)pyrimidine + ADP + H(+)</text>
        <dbReference type="Rhea" id="RHEA:23096"/>
        <dbReference type="ChEBI" id="CHEBI:15378"/>
        <dbReference type="ChEBI" id="CHEBI:16892"/>
        <dbReference type="ChEBI" id="CHEBI:30616"/>
        <dbReference type="ChEBI" id="CHEBI:58354"/>
        <dbReference type="ChEBI" id="CHEBI:456216"/>
        <dbReference type="EC" id="2.7.1.49"/>
    </reaction>
</comment>
<comment type="caution">
    <text evidence="13">The sequence shown here is derived from an EMBL/GenBank/DDBJ whole genome shotgun (WGS) entry which is preliminary data.</text>
</comment>
<proteinExistence type="inferred from homology"/>
<dbReference type="CDD" id="cd01169">
    <property type="entry name" value="HMPP_kinase"/>
    <property type="match status" value="1"/>
</dbReference>
<comment type="catalytic activity">
    <reaction evidence="2">
        <text>4-amino-2-methyl-5-(phosphooxymethyl)pyrimidine + ATP = 4-amino-2-methyl-5-(diphosphooxymethyl)pyrimidine + ADP</text>
        <dbReference type="Rhea" id="RHEA:19893"/>
        <dbReference type="ChEBI" id="CHEBI:30616"/>
        <dbReference type="ChEBI" id="CHEBI:57841"/>
        <dbReference type="ChEBI" id="CHEBI:58354"/>
        <dbReference type="ChEBI" id="CHEBI:456216"/>
        <dbReference type="EC" id="2.7.4.7"/>
    </reaction>
</comment>
<dbReference type="InterPro" id="IPR029056">
    <property type="entry name" value="Ribokinase-like"/>
</dbReference>
<sequence>MANERAGDWPMKIIPCALTIAGTDPSGGAGIQADLKTFQELKTYGMSVITSVVAQNTTGVQNVHHLPVEMIKQQLDSVITDIPFQAFKTGMIANIDMMEAIAQRINGLNIPYVMDPVMVATSGDPLIASNARDFLRKNLLPLTSLVTPNIPEAEIITGEKIETLNNMKKAAKQIVHEFGAGASLVKGGHLQGEAIDFLYDGSSIHTFSAKRIDTKNTHGTGCTYSAAITAYLSQGDSLPEAVKKAKDYVTAAIRHSFSLGHGSGPTNHWAQHMERVR</sequence>
<evidence type="ECO:0000259" key="12">
    <source>
        <dbReference type="Pfam" id="PF08543"/>
    </source>
</evidence>
<dbReference type="PANTHER" id="PTHR20858">
    <property type="entry name" value="PHOSPHOMETHYLPYRIMIDINE KINASE"/>
    <property type="match status" value="1"/>
</dbReference>
<evidence type="ECO:0000256" key="4">
    <source>
        <dbReference type="ARBA" id="ARBA00009879"/>
    </source>
</evidence>
<evidence type="ECO:0000313" key="14">
    <source>
        <dbReference type="Proteomes" id="UP001519328"/>
    </source>
</evidence>
<evidence type="ECO:0000256" key="1">
    <source>
        <dbReference type="ARBA" id="ARBA00000151"/>
    </source>
</evidence>
<evidence type="ECO:0000256" key="3">
    <source>
        <dbReference type="ARBA" id="ARBA00004769"/>
    </source>
</evidence>
<evidence type="ECO:0000313" key="13">
    <source>
        <dbReference type="EMBL" id="MBP1948613.1"/>
    </source>
</evidence>
<reference evidence="13 14" key="1">
    <citation type="submission" date="2021-03" db="EMBL/GenBank/DDBJ databases">
        <title>Genomic Encyclopedia of Type Strains, Phase IV (KMG-IV): sequencing the most valuable type-strain genomes for metagenomic binning, comparative biology and taxonomic classification.</title>
        <authorList>
            <person name="Goeker M."/>
        </authorList>
    </citation>
    <scope>NUCLEOTIDE SEQUENCE [LARGE SCALE GENOMIC DNA]</scope>
    <source>
        <strain evidence="13 14">DSM 21085</strain>
    </source>
</reference>
<organism evidence="13 14">
    <name type="scientific">Virgibacillus litoralis</name>
    <dbReference type="NCBI Taxonomy" id="578221"/>
    <lineage>
        <taxon>Bacteria</taxon>
        <taxon>Bacillati</taxon>
        <taxon>Bacillota</taxon>
        <taxon>Bacilli</taxon>
        <taxon>Bacillales</taxon>
        <taxon>Bacillaceae</taxon>
        <taxon>Virgibacillus</taxon>
    </lineage>
</organism>
<gene>
    <name evidence="13" type="ORF">J2Z82_001549</name>
</gene>